<feature type="compositionally biased region" description="Basic and acidic residues" evidence="1">
    <location>
        <begin position="24"/>
        <end position="41"/>
    </location>
</feature>
<evidence type="ECO:0000313" key="3">
    <source>
        <dbReference type="EnsemblMetazoa" id="BGLB019024-PB"/>
    </source>
</evidence>
<feature type="compositionally biased region" description="Basic and acidic residues" evidence="1">
    <location>
        <begin position="1"/>
        <end position="12"/>
    </location>
</feature>
<accession>A0A2C9KFU8</accession>
<evidence type="ECO:0000313" key="4">
    <source>
        <dbReference type="Proteomes" id="UP000076420"/>
    </source>
</evidence>
<dbReference type="Pfam" id="PF00875">
    <property type="entry name" value="DNA_photolyase"/>
    <property type="match status" value="1"/>
</dbReference>
<evidence type="ECO:0000256" key="1">
    <source>
        <dbReference type="SAM" id="MobiDB-lite"/>
    </source>
</evidence>
<sequence length="342" mass="39489">MKRSFDQEDKAESSNTPRKKIKKDKTSDVAKTDEKHSGTDVKKIDKIVMKKKEKVVESVTKIKFKNDDKKGEMSSVVKVDEELSGPEAMNVDEIVLKKKASGVAKKDKKHSGSVVKEMDKIVMKKKEKVVESVTEIKCKNDDRKGKTPSIAIADKQDSDSGVTDFIKEIVNRREESCESVAQFKFNKKRVRVLSKSEEFPEDSNGVLYWMSRDQRTQDNWAFLYAQRLALKLKVPLYVCFCLRPQFLEATIRQFGFMMKGLAIVEKECRDLDIPFYLLLGEASHCIPPFLKSHNIGGVVTDFAPLRTPMKWVEDLKKNLPKEIPFCQVHLLLFHYWYWDWHG</sequence>
<dbReference type="GO" id="GO:0003904">
    <property type="term" value="F:deoxyribodipyrimidine photo-lyase activity"/>
    <property type="evidence" value="ECO:0007669"/>
    <property type="project" value="TreeGrafter"/>
</dbReference>
<feature type="region of interest" description="Disordered" evidence="1">
    <location>
        <begin position="1"/>
        <end position="41"/>
    </location>
</feature>
<dbReference type="VEuPathDB" id="VectorBase:BGLAX_049061"/>
<dbReference type="FunFam" id="3.40.50.620:FF:000110">
    <property type="entry name" value="Deoxyribodipyrimidine photolyase"/>
    <property type="match status" value="1"/>
</dbReference>
<gene>
    <name evidence="3" type="primary">106078175</name>
</gene>
<dbReference type="PROSITE" id="PS51645">
    <property type="entry name" value="PHR_CRY_ALPHA_BETA"/>
    <property type="match status" value="1"/>
</dbReference>
<proteinExistence type="predicted"/>
<dbReference type="AlphaFoldDB" id="A0A2C9KFU8"/>
<dbReference type="InterPro" id="IPR006050">
    <property type="entry name" value="DNA_photolyase_N"/>
</dbReference>
<dbReference type="InterPro" id="IPR014729">
    <property type="entry name" value="Rossmann-like_a/b/a_fold"/>
</dbReference>
<dbReference type="GO" id="GO:0000719">
    <property type="term" value="P:photoreactive repair"/>
    <property type="evidence" value="ECO:0007669"/>
    <property type="project" value="TreeGrafter"/>
</dbReference>
<organism evidence="3 4">
    <name type="scientific">Biomphalaria glabrata</name>
    <name type="common">Bloodfluke planorb</name>
    <name type="synonym">Freshwater snail</name>
    <dbReference type="NCBI Taxonomy" id="6526"/>
    <lineage>
        <taxon>Eukaryota</taxon>
        <taxon>Metazoa</taxon>
        <taxon>Spiralia</taxon>
        <taxon>Lophotrochozoa</taxon>
        <taxon>Mollusca</taxon>
        <taxon>Gastropoda</taxon>
        <taxon>Heterobranchia</taxon>
        <taxon>Euthyneura</taxon>
        <taxon>Panpulmonata</taxon>
        <taxon>Hygrophila</taxon>
        <taxon>Lymnaeoidea</taxon>
        <taxon>Planorbidae</taxon>
        <taxon>Biomphalaria</taxon>
    </lineage>
</organism>
<dbReference type="Proteomes" id="UP000076420">
    <property type="component" value="Unassembled WGS sequence"/>
</dbReference>
<dbReference type="PANTHER" id="PTHR10211:SF0">
    <property type="entry name" value="DEOXYRIBODIPYRIMIDINE PHOTO-LYASE"/>
    <property type="match status" value="1"/>
</dbReference>
<feature type="domain" description="Photolyase/cryptochrome alpha/beta" evidence="2">
    <location>
        <begin position="204"/>
        <end position="336"/>
    </location>
</feature>
<dbReference type="Gene3D" id="3.40.50.620">
    <property type="entry name" value="HUPs"/>
    <property type="match status" value="1"/>
</dbReference>
<evidence type="ECO:0000259" key="2">
    <source>
        <dbReference type="PROSITE" id="PS51645"/>
    </source>
</evidence>
<dbReference type="PANTHER" id="PTHR10211">
    <property type="entry name" value="DEOXYRIBODIPYRIMIDINE PHOTOLYASE"/>
    <property type="match status" value="1"/>
</dbReference>
<reference evidence="3" key="1">
    <citation type="submission" date="2020-05" db="UniProtKB">
        <authorList>
            <consortium name="EnsemblMetazoa"/>
        </authorList>
    </citation>
    <scope>IDENTIFICATION</scope>
    <source>
        <strain evidence="3">BB02</strain>
    </source>
</reference>
<protein>
    <recommendedName>
        <fullName evidence="2">Photolyase/cryptochrome alpha/beta domain-containing protein</fullName>
    </recommendedName>
</protein>
<dbReference type="EnsemblMetazoa" id="BGLB019024-RB">
    <property type="protein sequence ID" value="BGLB019024-PB"/>
    <property type="gene ID" value="BGLB019024"/>
</dbReference>
<dbReference type="SUPFAM" id="SSF52425">
    <property type="entry name" value="Cryptochrome/photolyase, N-terminal domain"/>
    <property type="match status" value="1"/>
</dbReference>
<name>A0A2C9KFU8_BIOGL</name>
<dbReference type="InterPro" id="IPR052219">
    <property type="entry name" value="Photolyase_Class-2"/>
</dbReference>
<dbReference type="VEuPathDB" id="VectorBase:BGLB019024"/>
<dbReference type="InterPro" id="IPR036155">
    <property type="entry name" value="Crypto/Photolyase_N_sf"/>
</dbReference>